<feature type="compositionally biased region" description="Low complexity" evidence="9">
    <location>
        <begin position="678"/>
        <end position="708"/>
    </location>
</feature>
<keyword evidence="7" id="KW-0234">DNA repair</keyword>
<dbReference type="OMA" id="ICCLGPF"/>
<dbReference type="GO" id="GO:0070531">
    <property type="term" value="C:BRCA1-A complex"/>
    <property type="evidence" value="ECO:0000318"/>
    <property type="project" value="GO_Central"/>
</dbReference>
<dbReference type="GO" id="GO:0031436">
    <property type="term" value="C:BRCA1-BARD1 complex"/>
    <property type="evidence" value="ECO:0000318"/>
    <property type="project" value="GO_Central"/>
</dbReference>
<dbReference type="GO" id="GO:0085020">
    <property type="term" value="P:protein K6-linked ubiquitination"/>
    <property type="evidence" value="ECO:0007669"/>
    <property type="project" value="UniProtKB-UniRule"/>
</dbReference>
<dbReference type="CDD" id="cd17735">
    <property type="entry name" value="BRCT_BRCA1_rpt1"/>
    <property type="match status" value="1"/>
</dbReference>
<feature type="compositionally biased region" description="Basic and acidic residues" evidence="9">
    <location>
        <begin position="418"/>
        <end position="433"/>
    </location>
</feature>
<dbReference type="PROSITE" id="PS50172">
    <property type="entry name" value="BRCT"/>
    <property type="match status" value="2"/>
</dbReference>
<dbReference type="GeneTree" id="ENSGT00440000034289"/>
<dbReference type="GO" id="GO:0045944">
    <property type="term" value="P:positive regulation of transcription by RNA polymerase II"/>
    <property type="evidence" value="ECO:0000318"/>
    <property type="project" value="GO_Central"/>
</dbReference>
<feature type="compositionally biased region" description="Basic and acidic residues" evidence="9">
    <location>
        <begin position="32"/>
        <end position="45"/>
    </location>
</feature>
<keyword evidence="8" id="KW-0539">Nucleus</keyword>
<feature type="compositionally biased region" description="Low complexity" evidence="9">
    <location>
        <begin position="225"/>
        <end position="239"/>
    </location>
</feature>
<keyword evidence="6" id="KW-0862">Zinc</keyword>
<dbReference type="FunFam" id="3.40.50.10190:FF:000025">
    <property type="entry name" value="Breast cancer type 1 susceptibility protein homolog"/>
    <property type="match status" value="1"/>
</dbReference>
<feature type="compositionally biased region" description="Polar residues" evidence="9">
    <location>
        <begin position="600"/>
        <end position="613"/>
    </location>
</feature>
<feature type="domain" description="BRCT" evidence="10">
    <location>
        <begin position="725"/>
        <end position="820"/>
    </location>
</feature>
<protein>
    <recommendedName>
        <fullName evidence="10">BRCT domain-containing protein</fullName>
    </recommendedName>
</protein>
<name>A0A6I8NF78_ORNAN</name>
<feature type="compositionally biased region" description="Low complexity" evidence="9">
    <location>
        <begin position="296"/>
        <end position="314"/>
    </location>
</feature>
<dbReference type="AlphaFoldDB" id="A0A6I8NF78"/>
<reference evidence="11" key="2">
    <citation type="submission" date="2025-08" db="UniProtKB">
        <authorList>
            <consortium name="Ensembl"/>
        </authorList>
    </citation>
    <scope>IDENTIFICATION</scope>
    <source>
        <strain evidence="11">Glennie</strain>
    </source>
</reference>
<dbReference type="GO" id="GO:0008270">
    <property type="term" value="F:zinc ion binding"/>
    <property type="evidence" value="ECO:0007669"/>
    <property type="project" value="UniProtKB-KW"/>
</dbReference>
<dbReference type="GO" id="GO:0005694">
    <property type="term" value="C:chromosome"/>
    <property type="evidence" value="ECO:0007669"/>
    <property type="project" value="UniProtKB-SubCell"/>
</dbReference>
<keyword evidence="2" id="KW-0479">Metal-binding</keyword>
<evidence type="ECO:0000256" key="1">
    <source>
        <dbReference type="ARBA" id="ARBA00004123"/>
    </source>
</evidence>
<organism evidence="11 12">
    <name type="scientific">Ornithorhynchus anatinus</name>
    <name type="common">Duckbill platypus</name>
    <dbReference type="NCBI Taxonomy" id="9258"/>
    <lineage>
        <taxon>Eukaryota</taxon>
        <taxon>Metazoa</taxon>
        <taxon>Chordata</taxon>
        <taxon>Craniata</taxon>
        <taxon>Vertebrata</taxon>
        <taxon>Euteleostomi</taxon>
        <taxon>Mammalia</taxon>
        <taxon>Monotremata</taxon>
        <taxon>Ornithorhynchidae</taxon>
        <taxon>Ornithorhynchus</taxon>
    </lineage>
</organism>
<dbReference type="Gene3D" id="3.40.50.10190">
    <property type="entry name" value="BRCT domain"/>
    <property type="match status" value="2"/>
</dbReference>
<dbReference type="FunFam" id="3.40.50.10190:FF:000006">
    <property type="entry name" value="Breast cancer type 1 susceptibility protein homolog"/>
    <property type="match status" value="1"/>
</dbReference>
<feature type="compositionally biased region" description="Acidic residues" evidence="9">
    <location>
        <begin position="461"/>
        <end position="472"/>
    </location>
</feature>
<comment type="subcellular location">
    <subcellularLocation>
        <location evidence="1">Nucleus</location>
    </subcellularLocation>
</comment>
<keyword evidence="3" id="KW-0677">Repeat</keyword>
<dbReference type="GO" id="GO:0003677">
    <property type="term" value="F:DNA binding"/>
    <property type="evidence" value="ECO:0007669"/>
    <property type="project" value="UniProtKB-KW"/>
</dbReference>
<evidence type="ECO:0000256" key="9">
    <source>
        <dbReference type="SAM" id="MobiDB-lite"/>
    </source>
</evidence>
<dbReference type="GO" id="GO:0043009">
    <property type="term" value="P:chordate embryonic development"/>
    <property type="evidence" value="ECO:0000318"/>
    <property type="project" value="GO_Central"/>
</dbReference>
<feature type="compositionally biased region" description="Low complexity" evidence="9">
    <location>
        <begin position="125"/>
        <end position="153"/>
    </location>
</feature>
<dbReference type="GO" id="GO:0007095">
    <property type="term" value="P:mitotic G2 DNA damage checkpoint signaling"/>
    <property type="evidence" value="ECO:0000318"/>
    <property type="project" value="GO_Central"/>
</dbReference>
<dbReference type="InterPro" id="IPR031099">
    <property type="entry name" value="BRCA1-associated"/>
</dbReference>
<evidence type="ECO:0000313" key="11">
    <source>
        <dbReference type="Ensembl" id="ENSOANP00000039394.1"/>
    </source>
</evidence>
<dbReference type="InterPro" id="IPR001357">
    <property type="entry name" value="BRCT_dom"/>
</dbReference>
<dbReference type="Proteomes" id="UP000002279">
    <property type="component" value="Chromosome 11"/>
</dbReference>
<evidence type="ECO:0000256" key="7">
    <source>
        <dbReference type="ARBA" id="ARBA00023204"/>
    </source>
</evidence>
<dbReference type="GO" id="GO:0051865">
    <property type="term" value="P:protein autoubiquitination"/>
    <property type="evidence" value="ECO:0007669"/>
    <property type="project" value="UniProtKB-UniRule"/>
</dbReference>
<feature type="compositionally biased region" description="Low complexity" evidence="9">
    <location>
        <begin position="581"/>
        <end position="599"/>
    </location>
</feature>
<feature type="region of interest" description="Disordered" evidence="9">
    <location>
        <begin position="1"/>
        <end position="270"/>
    </location>
</feature>
<dbReference type="GO" id="GO:0004842">
    <property type="term" value="F:ubiquitin-protein transferase activity"/>
    <property type="evidence" value="ECO:0000318"/>
    <property type="project" value="GO_Central"/>
</dbReference>
<dbReference type="GO" id="GO:0061630">
    <property type="term" value="F:ubiquitin protein ligase activity"/>
    <property type="evidence" value="ECO:0007669"/>
    <property type="project" value="UniProtKB-EC"/>
</dbReference>
<dbReference type="Bgee" id="ENSOANG00000046472">
    <property type="expression patterns" value="Expressed in testis and 5 other cell types or tissues"/>
</dbReference>
<dbReference type="PANTHER" id="PTHR13763:SF0">
    <property type="entry name" value="BREAST CANCER TYPE 1 SUSCEPTIBILITY PROTEIN"/>
    <property type="match status" value="1"/>
</dbReference>
<reference evidence="11 12" key="1">
    <citation type="journal article" date="2008" name="Nature">
        <title>Genome analysis of the platypus reveals unique signatures of evolution.</title>
        <authorList>
            <person name="Warren W.C."/>
            <person name="Hillier L.W."/>
            <person name="Marshall Graves J.A."/>
            <person name="Birney E."/>
            <person name="Ponting C.P."/>
            <person name="Grutzner F."/>
            <person name="Belov K."/>
            <person name="Miller W."/>
            <person name="Clarke L."/>
            <person name="Chinwalla A.T."/>
            <person name="Yang S.P."/>
            <person name="Heger A."/>
            <person name="Locke D.P."/>
            <person name="Miethke P."/>
            <person name="Waters P.D."/>
            <person name="Veyrunes F."/>
            <person name="Fulton L."/>
            <person name="Fulton B."/>
            <person name="Graves T."/>
            <person name="Wallis J."/>
            <person name="Puente X.S."/>
            <person name="Lopez-Otin C."/>
            <person name="Ordonez G.R."/>
            <person name="Eichler E.E."/>
            <person name="Chen L."/>
            <person name="Cheng Z."/>
            <person name="Deakin J.E."/>
            <person name="Alsop A."/>
            <person name="Thompson K."/>
            <person name="Kirby P."/>
            <person name="Papenfuss A.T."/>
            <person name="Wakefield M.J."/>
            <person name="Olender T."/>
            <person name="Lancet D."/>
            <person name="Huttley G.A."/>
            <person name="Smit A.F."/>
            <person name="Pask A."/>
            <person name="Temple-Smith P."/>
            <person name="Batzer M.A."/>
            <person name="Walker J.A."/>
            <person name="Konkel M.K."/>
            <person name="Harris R.S."/>
            <person name="Whittington C.M."/>
            <person name="Wong E.S."/>
            <person name="Gemmell N.J."/>
            <person name="Buschiazzo E."/>
            <person name="Vargas Jentzsch I.M."/>
            <person name="Merkel A."/>
            <person name="Schmitz J."/>
            <person name="Zemann A."/>
            <person name="Churakov G."/>
            <person name="Kriegs J.O."/>
            <person name="Brosius J."/>
            <person name="Murchison E.P."/>
            <person name="Sachidanandam R."/>
            <person name="Smith C."/>
            <person name="Hannon G.J."/>
            <person name="Tsend-Ayush E."/>
            <person name="McMillan D."/>
            <person name="Attenborough R."/>
            <person name="Rens W."/>
            <person name="Ferguson-Smith M."/>
            <person name="Lefevre C.M."/>
            <person name="Sharp J.A."/>
            <person name="Nicholas K.R."/>
            <person name="Ray D.A."/>
            <person name="Kube M."/>
            <person name="Reinhardt R."/>
            <person name="Pringle T.H."/>
            <person name="Taylor J."/>
            <person name="Jones R.C."/>
            <person name="Nixon B."/>
            <person name="Dacheux J.L."/>
            <person name="Niwa H."/>
            <person name="Sekita Y."/>
            <person name="Huang X."/>
            <person name="Stark A."/>
            <person name="Kheradpour P."/>
            <person name="Kellis M."/>
            <person name="Flicek P."/>
            <person name="Chen Y."/>
            <person name="Webber C."/>
            <person name="Hardison R."/>
            <person name="Nelson J."/>
            <person name="Hallsworth-Pepin K."/>
            <person name="Delehaunty K."/>
            <person name="Markovic C."/>
            <person name="Minx P."/>
            <person name="Feng Y."/>
            <person name="Kremitzki C."/>
            <person name="Mitreva M."/>
            <person name="Glasscock J."/>
            <person name="Wylie T."/>
            <person name="Wohldmann P."/>
            <person name="Thiru P."/>
            <person name="Nhan M.N."/>
            <person name="Pohl C.S."/>
            <person name="Smith S.M."/>
            <person name="Hou S."/>
            <person name="Nefedov M."/>
            <person name="de Jong P.J."/>
            <person name="Renfree M.B."/>
            <person name="Mardis E.R."/>
            <person name="Wilson R.K."/>
        </authorList>
    </citation>
    <scope>NUCLEOTIDE SEQUENCE [LARGE SCALE GENOMIC DNA]</scope>
    <source>
        <strain evidence="11 12">Glennie</strain>
    </source>
</reference>
<proteinExistence type="predicted"/>
<evidence type="ECO:0000256" key="4">
    <source>
        <dbReference type="ARBA" id="ARBA00022763"/>
    </source>
</evidence>
<reference evidence="11" key="3">
    <citation type="submission" date="2025-09" db="UniProtKB">
        <authorList>
            <consortium name="Ensembl"/>
        </authorList>
    </citation>
    <scope>IDENTIFICATION</scope>
    <source>
        <strain evidence="11">Glennie</strain>
    </source>
</reference>
<feature type="region of interest" description="Disordered" evidence="9">
    <location>
        <begin position="285"/>
        <end position="734"/>
    </location>
</feature>
<dbReference type="PANTHER" id="PTHR13763">
    <property type="entry name" value="BREAST CANCER TYPE 1 SUSCEPTIBILITY PROTEIN BRCA1"/>
    <property type="match status" value="1"/>
</dbReference>
<feature type="compositionally biased region" description="Low complexity" evidence="9">
    <location>
        <begin position="381"/>
        <end position="396"/>
    </location>
</feature>
<evidence type="ECO:0000256" key="5">
    <source>
        <dbReference type="ARBA" id="ARBA00022771"/>
    </source>
</evidence>
<feature type="compositionally biased region" description="Low complexity" evidence="9">
    <location>
        <begin position="486"/>
        <end position="497"/>
    </location>
</feature>
<feature type="compositionally biased region" description="Basic and acidic residues" evidence="9">
    <location>
        <begin position="657"/>
        <end position="668"/>
    </location>
</feature>
<evidence type="ECO:0000313" key="12">
    <source>
        <dbReference type="Proteomes" id="UP000002279"/>
    </source>
</evidence>
<dbReference type="SMART" id="SM00292">
    <property type="entry name" value="BRCT"/>
    <property type="match status" value="2"/>
</dbReference>
<dbReference type="SUPFAM" id="SSF52113">
    <property type="entry name" value="BRCT domain"/>
    <property type="match status" value="2"/>
</dbReference>
<evidence type="ECO:0000256" key="2">
    <source>
        <dbReference type="ARBA" id="ARBA00022723"/>
    </source>
</evidence>
<dbReference type="Ensembl" id="ENSOANT00000051705.1">
    <property type="protein sequence ID" value="ENSOANP00000039394.1"/>
    <property type="gene ID" value="ENSOANG00000046472.1"/>
</dbReference>
<keyword evidence="5" id="KW-0863">Zinc-finger</keyword>
<dbReference type="FunCoup" id="A0A6I8NF78">
    <property type="interactions" value="1360"/>
</dbReference>
<gene>
    <name evidence="11" type="primary">BRCA1</name>
</gene>
<dbReference type="InParanoid" id="A0A6I8NF78"/>
<evidence type="ECO:0000256" key="3">
    <source>
        <dbReference type="ARBA" id="ARBA00022737"/>
    </source>
</evidence>
<dbReference type="GO" id="GO:0000724">
    <property type="term" value="P:double-strand break repair via homologous recombination"/>
    <property type="evidence" value="ECO:0000318"/>
    <property type="project" value="GO_Central"/>
</dbReference>
<accession>A0A6I8NF78</accession>
<feature type="domain" description="BRCT" evidence="10">
    <location>
        <begin position="840"/>
        <end position="939"/>
    </location>
</feature>
<evidence type="ECO:0000256" key="6">
    <source>
        <dbReference type="ARBA" id="ARBA00022833"/>
    </source>
</evidence>
<dbReference type="InterPro" id="IPR036420">
    <property type="entry name" value="BRCT_dom_sf"/>
</dbReference>
<feature type="compositionally biased region" description="Basic and acidic residues" evidence="9">
    <location>
        <begin position="96"/>
        <end position="111"/>
    </location>
</feature>
<evidence type="ECO:0000256" key="8">
    <source>
        <dbReference type="ARBA" id="ARBA00023242"/>
    </source>
</evidence>
<evidence type="ECO:0000259" key="10">
    <source>
        <dbReference type="PROSITE" id="PS50172"/>
    </source>
</evidence>
<keyword evidence="4" id="KW-0227">DNA damage</keyword>
<dbReference type="Pfam" id="PF00533">
    <property type="entry name" value="BRCT"/>
    <property type="match status" value="1"/>
</dbReference>
<feature type="compositionally biased region" description="Polar residues" evidence="9">
    <location>
        <begin position="185"/>
        <end position="198"/>
    </location>
</feature>
<feature type="compositionally biased region" description="Low complexity" evidence="9">
    <location>
        <begin position="76"/>
        <end position="88"/>
    </location>
</feature>
<dbReference type="CDD" id="cd17721">
    <property type="entry name" value="BRCT_BRCA1_rpt2"/>
    <property type="match status" value="1"/>
</dbReference>
<feature type="compositionally biased region" description="Basic and acidic residues" evidence="9">
    <location>
        <begin position="614"/>
        <end position="623"/>
    </location>
</feature>
<feature type="compositionally biased region" description="Low complexity" evidence="9">
    <location>
        <begin position="638"/>
        <end position="651"/>
    </location>
</feature>
<sequence length="948" mass="98332">MKTRAASASCRQGGGPVSGRARDQPGSGGTADSREEAEARGRGAEAELETGPPGRGTTPGKKSEARQSRGGKPRRGAPAEAARALELGVAGAPEWPELRIDSYPSSEERLGARRGRERLPSEEVTGGTRPRGTLGRAHPASPGGDGSAGAAPDVDLAPPKGFAGPGLHNPAPEEGLAATPRGKENSQGGVPSGETPSDSAVPDTDHETPESGTLRPGSGIGPHPLGSTWASATSSLLTGPTAGDSRPGPASPLTAGRTLGARASMEDSELDSQYLRSLLRPATRRSFALHSSPGKGRATASPAAGAPGSLQSPARATEKSEGEGETAGGWNTRPGPTGPSPRGVGGPPGIDGDRVPGESTPPPQEPALSAESQGIPGMSTPSRGSPLVSPLSSPRPAQGARASPAGSETPNDWLGGDVETRERAGFPENDAKEISAVFGRSNGTSGPGRGPRRQALKLASSEEDSSSEDDELPCFQDLLLGRAVSTPARPAGTAAPRDGSSHRAVRPATPPSRTSLEPELSQESEGSESLFSSGSLNCEGSAPRAGGPGSQRSPWADRTEGEADAGPGGRSRGDREADPNSGEASESASEASQPEDSSALSTQCDILTTQQRDAMQDNLKKLQQEMAALEAVLEGHESPAASAPAFSWPESGPQQHRPGEERTLEPRRNPTQPSTDTDPGPRGNGDPDPPASASSRRSPRGVPGSRPAAGCSTQERPGVSERSQEAPRPSGGRMALVASGLTQPELVLVQKFARKTQSILSSQFTAGTTHVVMKTDAEFVCERTLKYFLGVAGGRWVVSHLWVTQSFQEGRVLAERDFEVRGDVVNGRSHGGPRRARVAQDRELFAGLAICCLGPFTDMRSDHLEWMVELGGALLVKKPSLFPAGARVAPVLVVEPEAWAEDGSFQGIQRACLATVVTREWVLDSVARYERQDFGPYLVSHLLTPSPP</sequence>
<keyword evidence="12" id="KW-1185">Reference proteome</keyword>
<feature type="compositionally biased region" description="Low complexity" evidence="9">
    <location>
        <begin position="50"/>
        <end position="60"/>
    </location>
</feature>
<feature type="compositionally biased region" description="Low complexity" evidence="9">
    <location>
        <begin position="527"/>
        <end position="536"/>
    </location>
</feature>